<comment type="caution">
    <text evidence="11">The sequence shown here is derived from an EMBL/GenBank/DDBJ whole genome shotgun (WGS) entry which is preliminary data.</text>
</comment>
<dbReference type="OrthoDB" id="9811744at2"/>
<dbReference type="PANTHER" id="PTHR20941">
    <property type="entry name" value="FOLATE SYNTHESIS PROTEINS"/>
    <property type="match status" value="1"/>
</dbReference>
<organism evidence="11 12">
    <name type="scientific">Solimicrobium silvestre</name>
    <dbReference type="NCBI Taxonomy" id="2099400"/>
    <lineage>
        <taxon>Bacteria</taxon>
        <taxon>Pseudomonadati</taxon>
        <taxon>Pseudomonadota</taxon>
        <taxon>Betaproteobacteria</taxon>
        <taxon>Burkholderiales</taxon>
        <taxon>Oxalobacteraceae</taxon>
        <taxon>Solimicrobium</taxon>
    </lineage>
</organism>
<dbReference type="GO" id="GO:0004156">
    <property type="term" value="F:dihydropteroate synthase activity"/>
    <property type="evidence" value="ECO:0007669"/>
    <property type="project" value="UniProtKB-EC"/>
</dbReference>
<keyword evidence="7 9" id="KW-0460">Magnesium</keyword>
<evidence type="ECO:0000256" key="5">
    <source>
        <dbReference type="ARBA" id="ARBA00022679"/>
    </source>
</evidence>
<evidence type="ECO:0000313" key="12">
    <source>
        <dbReference type="Proteomes" id="UP000237839"/>
    </source>
</evidence>
<evidence type="ECO:0000256" key="9">
    <source>
        <dbReference type="RuleBase" id="RU361205"/>
    </source>
</evidence>
<dbReference type="GO" id="GO:0046656">
    <property type="term" value="P:folic acid biosynthetic process"/>
    <property type="evidence" value="ECO:0007669"/>
    <property type="project" value="UniProtKB-KW"/>
</dbReference>
<dbReference type="Proteomes" id="UP000237839">
    <property type="component" value="Unassembled WGS sequence"/>
</dbReference>
<dbReference type="PROSITE" id="PS50972">
    <property type="entry name" value="PTERIN_BINDING"/>
    <property type="match status" value="1"/>
</dbReference>
<dbReference type="CDD" id="cd00739">
    <property type="entry name" value="DHPS"/>
    <property type="match status" value="1"/>
</dbReference>
<dbReference type="UniPathway" id="UPA00077">
    <property type="reaction ID" value="UER00156"/>
</dbReference>
<reference evidence="11 12" key="1">
    <citation type="submission" date="2018-02" db="EMBL/GenBank/DDBJ databases">
        <title>Solimicrobium silvestre gen. nov., sp. nov., isolated from alpine forest soil.</title>
        <authorList>
            <person name="Margesin R."/>
            <person name="Albuquerque L."/>
            <person name="Zhang D.-C."/>
            <person name="Froufe H.J.C."/>
            <person name="Severino R."/>
            <person name="Roxo I."/>
            <person name="Egas C."/>
            <person name="Da Costa M.S."/>
        </authorList>
    </citation>
    <scope>NUCLEOTIDE SEQUENCE [LARGE SCALE GENOMIC DNA]</scope>
    <source>
        <strain evidence="11 12">S20-91</strain>
    </source>
</reference>
<evidence type="ECO:0000256" key="1">
    <source>
        <dbReference type="ARBA" id="ARBA00000012"/>
    </source>
</evidence>
<comment type="pathway">
    <text evidence="3 9">Cofactor biosynthesis; tetrahydrofolate biosynthesis; 7,8-dihydrofolate from 2-amino-4-hydroxy-6-hydroxymethyl-7,8-dihydropteridine diphosphate and 4-aminobenzoate: step 1/2.</text>
</comment>
<dbReference type="GO" id="GO:0046872">
    <property type="term" value="F:metal ion binding"/>
    <property type="evidence" value="ECO:0007669"/>
    <property type="project" value="UniProtKB-KW"/>
</dbReference>
<comment type="catalytic activity">
    <reaction evidence="1">
        <text>(7,8-dihydropterin-6-yl)methyl diphosphate + 4-aminobenzoate = 7,8-dihydropteroate + diphosphate</text>
        <dbReference type="Rhea" id="RHEA:19949"/>
        <dbReference type="ChEBI" id="CHEBI:17836"/>
        <dbReference type="ChEBI" id="CHEBI:17839"/>
        <dbReference type="ChEBI" id="CHEBI:33019"/>
        <dbReference type="ChEBI" id="CHEBI:72950"/>
        <dbReference type="EC" id="2.5.1.15"/>
    </reaction>
</comment>
<dbReference type="EC" id="2.5.1.15" evidence="4 9"/>
<dbReference type="InterPro" id="IPR011005">
    <property type="entry name" value="Dihydropteroate_synth-like_sf"/>
</dbReference>
<dbReference type="AlphaFoldDB" id="A0A2S9GZL0"/>
<keyword evidence="12" id="KW-1185">Reference proteome</keyword>
<sequence>MEKYLQCGRYRFPLIGKDARPLVMGILNVTPDSFSDGSENADLNFLLDRAEAMINAGVDIIDIGGESTRPGAKPVSLELELQRVMPIIYALRDCGIPLSIDTYKPEVMREAQLAGVDMINDVHGFRAEGALEAVANSDCALCIMHMQNTPQTMQDQPQYDDVITEVSDFFAERIRTMQQHRIEKNRLLLDVGFGFGKSLPHNLTLLRQQKLFSERFSLPVLAGLSRKSMLGALTGKPVELRLAASIGAAITAVAHGAQIVRVHDVAETIDALTIWNSIKNINQQGIEQ</sequence>
<dbReference type="GO" id="GO:0046654">
    <property type="term" value="P:tetrahydrofolate biosynthetic process"/>
    <property type="evidence" value="ECO:0007669"/>
    <property type="project" value="UniProtKB-UniPathway"/>
</dbReference>
<proteinExistence type="inferred from homology"/>
<keyword evidence="5 9" id="KW-0808">Transferase</keyword>
<evidence type="ECO:0000256" key="6">
    <source>
        <dbReference type="ARBA" id="ARBA00022723"/>
    </source>
</evidence>
<dbReference type="RefSeq" id="WP_105531879.1">
    <property type="nucleotide sequence ID" value="NZ_PUGF01000009.1"/>
</dbReference>
<dbReference type="GO" id="GO:0005829">
    <property type="term" value="C:cytosol"/>
    <property type="evidence" value="ECO:0007669"/>
    <property type="project" value="TreeGrafter"/>
</dbReference>
<evidence type="ECO:0000256" key="4">
    <source>
        <dbReference type="ARBA" id="ARBA00012458"/>
    </source>
</evidence>
<protein>
    <recommendedName>
        <fullName evidence="4 9">Dihydropteroate synthase</fullName>
        <shortName evidence="9">DHPS</shortName>
        <ecNumber evidence="4 9">2.5.1.15</ecNumber>
    </recommendedName>
    <alternativeName>
        <fullName evidence="9">Dihydropteroate pyrophosphorylase</fullName>
    </alternativeName>
</protein>
<keyword evidence="6 9" id="KW-0479">Metal-binding</keyword>
<keyword evidence="8 9" id="KW-0289">Folate biosynthesis</keyword>
<evidence type="ECO:0000259" key="10">
    <source>
        <dbReference type="PROSITE" id="PS50972"/>
    </source>
</evidence>
<comment type="similarity">
    <text evidence="9">Belongs to the DHPS family.</text>
</comment>
<evidence type="ECO:0000313" key="11">
    <source>
        <dbReference type="EMBL" id="PRC93147.1"/>
    </source>
</evidence>
<comment type="function">
    <text evidence="9">Catalyzes the condensation of para-aminobenzoate (pABA) with 6-hydroxymethyl-7,8-dihydropterin diphosphate (DHPt-PP) to form 7,8-dihydropteroate (H2Pte), the immediate precursor of folate derivatives.</text>
</comment>
<dbReference type="EMBL" id="PUGF01000009">
    <property type="protein sequence ID" value="PRC93147.1"/>
    <property type="molecule type" value="Genomic_DNA"/>
</dbReference>
<evidence type="ECO:0000256" key="7">
    <source>
        <dbReference type="ARBA" id="ARBA00022842"/>
    </source>
</evidence>
<dbReference type="InterPro" id="IPR006390">
    <property type="entry name" value="DHP_synth_dom"/>
</dbReference>
<dbReference type="Pfam" id="PF00809">
    <property type="entry name" value="Pterin_bind"/>
    <property type="match status" value="1"/>
</dbReference>
<dbReference type="PROSITE" id="PS00793">
    <property type="entry name" value="DHPS_2"/>
    <property type="match status" value="1"/>
</dbReference>
<dbReference type="SUPFAM" id="SSF51717">
    <property type="entry name" value="Dihydropteroate synthetase-like"/>
    <property type="match status" value="1"/>
</dbReference>
<dbReference type="InterPro" id="IPR000489">
    <property type="entry name" value="Pterin-binding_dom"/>
</dbReference>
<evidence type="ECO:0000256" key="2">
    <source>
        <dbReference type="ARBA" id="ARBA00001946"/>
    </source>
</evidence>
<dbReference type="PROSITE" id="PS00792">
    <property type="entry name" value="DHPS_1"/>
    <property type="match status" value="1"/>
</dbReference>
<dbReference type="PANTHER" id="PTHR20941:SF1">
    <property type="entry name" value="FOLIC ACID SYNTHESIS PROTEIN FOL1"/>
    <property type="match status" value="1"/>
</dbReference>
<name>A0A2S9GZL0_9BURK</name>
<gene>
    <name evidence="11" type="ORF">S2091_2233</name>
</gene>
<dbReference type="InterPro" id="IPR045031">
    <property type="entry name" value="DHP_synth-like"/>
</dbReference>
<dbReference type="Gene3D" id="3.20.20.20">
    <property type="entry name" value="Dihydropteroate synthase-like"/>
    <property type="match status" value="1"/>
</dbReference>
<evidence type="ECO:0000256" key="8">
    <source>
        <dbReference type="ARBA" id="ARBA00022909"/>
    </source>
</evidence>
<comment type="cofactor">
    <cofactor evidence="2 9">
        <name>Mg(2+)</name>
        <dbReference type="ChEBI" id="CHEBI:18420"/>
    </cofactor>
</comment>
<evidence type="ECO:0000256" key="3">
    <source>
        <dbReference type="ARBA" id="ARBA00004763"/>
    </source>
</evidence>
<feature type="domain" description="Pterin-binding" evidence="10">
    <location>
        <begin position="21"/>
        <end position="273"/>
    </location>
</feature>
<dbReference type="NCBIfam" id="TIGR01496">
    <property type="entry name" value="DHPS"/>
    <property type="match status" value="1"/>
</dbReference>
<accession>A0A2S9GZL0</accession>